<organism evidence="1 2">
    <name type="scientific">Achromobacter deleyi</name>
    <dbReference type="NCBI Taxonomy" id="1353891"/>
    <lineage>
        <taxon>Bacteria</taxon>
        <taxon>Pseudomonadati</taxon>
        <taxon>Pseudomonadota</taxon>
        <taxon>Betaproteobacteria</taxon>
        <taxon>Burkholderiales</taxon>
        <taxon>Alcaligenaceae</taxon>
        <taxon>Achromobacter</taxon>
    </lineage>
</organism>
<dbReference type="SUPFAM" id="SSF52540">
    <property type="entry name" value="P-loop containing nucleoside triphosphate hydrolases"/>
    <property type="match status" value="1"/>
</dbReference>
<evidence type="ECO:0000313" key="1">
    <source>
        <dbReference type="EMBL" id="CAB3697808.1"/>
    </source>
</evidence>
<dbReference type="EMBL" id="CADIJO010000007">
    <property type="protein sequence ID" value="CAB3697808.1"/>
    <property type="molecule type" value="Genomic_DNA"/>
</dbReference>
<evidence type="ECO:0000313" key="2">
    <source>
        <dbReference type="Proteomes" id="UP000494111"/>
    </source>
</evidence>
<gene>
    <name evidence="1" type="ORF">LMG3458_02483</name>
</gene>
<proteinExistence type="predicted"/>
<name>A0A6S6ZUL9_9BURK</name>
<accession>A0A6S6ZUL9</accession>
<evidence type="ECO:0008006" key="3">
    <source>
        <dbReference type="Google" id="ProtNLM"/>
    </source>
</evidence>
<dbReference type="InterPro" id="IPR027417">
    <property type="entry name" value="P-loop_NTPase"/>
</dbReference>
<protein>
    <recommendedName>
        <fullName evidence="3">Deoxynucleotide monophosphate kinase</fullName>
    </recommendedName>
</protein>
<dbReference type="Gene3D" id="3.40.50.300">
    <property type="entry name" value="P-loop containing nucleotide triphosphate hydrolases"/>
    <property type="match status" value="1"/>
</dbReference>
<dbReference type="AlphaFoldDB" id="A0A6S6ZUL9"/>
<reference evidence="1 2" key="1">
    <citation type="submission" date="2020-04" db="EMBL/GenBank/DDBJ databases">
        <authorList>
            <person name="De Canck E."/>
        </authorList>
    </citation>
    <scope>NUCLEOTIDE SEQUENCE [LARGE SCALE GENOMIC DNA]</scope>
    <source>
        <strain evidence="1 2">LMG 3458</strain>
    </source>
</reference>
<dbReference type="RefSeq" id="WP_175216433.1">
    <property type="nucleotide sequence ID" value="NZ_CADIJO010000007.1"/>
</dbReference>
<sequence length="237" mass="26034">MAIVIGITGLAGSGKDSYASALKQAFRDVGVECVIAGFADPLRRISADVGLDPYTRSSKELPRMFEMGGLGGFKWELHRAIQRVLGDLPQSDRDSLYVNTLRACASHVGREGRIAISPREFMQIIGTEGGQSVRKTLWVDYQRGAWAALPGFVIVPDFRFYHELAPLAEVLNINRPGIDRVNGHASEDLPDLLTRAVVPVIGGKPVTYVLNDRDISYIQETAKLHAAMLIHNHKDSI</sequence>
<dbReference type="Proteomes" id="UP000494111">
    <property type="component" value="Unassembled WGS sequence"/>
</dbReference>